<evidence type="ECO:0000256" key="1">
    <source>
        <dbReference type="SAM" id="MobiDB-lite"/>
    </source>
</evidence>
<reference evidence="4" key="1">
    <citation type="journal article" date="2019" name="Int. J. Syst. Evol. Microbiol.">
        <title>The Global Catalogue of Microorganisms (GCM) 10K type strain sequencing project: providing services to taxonomists for standard genome sequencing and annotation.</title>
        <authorList>
            <consortium name="The Broad Institute Genomics Platform"/>
            <consortium name="The Broad Institute Genome Sequencing Center for Infectious Disease"/>
            <person name="Wu L."/>
            <person name="Ma J."/>
        </authorList>
    </citation>
    <scope>NUCLEOTIDE SEQUENCE [LARGE SCALE GENOMIC DNA]</scope>
    <source>
        <strain evidence="4">JCM 9092</strain>
    </source>
</reference>
<gene>
    <name evidence="3" type="ORF">GCM10010449_82210</name>
</gene>
<evidence type="ECO:0000313" key="3">
    <source>
        <dbReference type="EMBL" id="GAA3151422.1"/>
    </source>
</evidence>
<keyword evidence="2" id="KW-0812">Transmembrane</keyword>
<keyword evidence="2" id="KW-1133">Transmembrane helix</keyword>
<feature type="transmembrane region" description="Helical" evidence="2">
    <location>
        <begin position="52"/>
        <end position="72"/>
    </location>
</feature>
<sequence length="136" mass="14245">MDPQTAADQLATAERAPALNRPASTGERVGGVVSVAALFGALWAAAEQRVPLVLGIPVCLAGLAVVVGWNYFHRERALRRPHTPLESGLGIAAGFLLGLPAGNVLWDTPDSTIGIVVPAAFPALVLLGYLVSRWRT</sequence>
<dbReference type="RefSeq" id="WP_344530489.1">
    <property type="nucleotide sequence ID" value="NZ_BAAAUG010000219.1"/>
</dbReference>
<feature type="transmembrane region" description="Helical" evidence="2">
    <location>
        <begin position="112"/>
        <end position="131"/>
    </location>
</feature>
<name>A0ABP6NKY3_9ACTN</name>
<feature type="region of interest" description="Disordered" evidence="1">
    <location>
        <begin position="1"/>
        <end position="26"/>
    </location>
</feature>
<organism evidence="3 4">
    <name type="scientific">Streptomyces rectiviolaceus</name>
    <dbReference type="NCBI Taxonomy" id="332591"/>
    <lineage>
        <taxon>Bacteria</taxon>
        <taxon>Bacillati</taxon>
        <taxon>Actinomycetota</taxon>
        <taxon>Actinomycetes</taxon>
        <taxon>Kitasatosporales</taxon>
        <taxon>Streptomycetaceae</taxon>
        <taxon>Streptomyces</taxon>
    </lineage>
</organism>
<keyword evidence="4" id="KW-1185">Reference proteome</keyword>
<comment type="caution">
    <text evidence="3">The sequence shown here is derived from an EMBL/GenBank/DDBJ whole genome shotgun (WGS) entry which is preliminary data.</text>
</comment>
<evidence type="ECO:0008006" key="5">
    <source>
        <dbReference type="Google" id="ProtNLM"/>
    </source>
</evidence>
<protein>
    <recommendedName>
        <fullName evidence="5">Integral membrane protein</fullName>
    </recommendedName>
</protein>
<proteinExistence type="predicted"/>
<accession>A0ABP6NKY3</accession>
<feature type="transmembrane region" description="Helical" evidence="2">
    <location>
        <begin position="84"/>
        <end position="106"/>
    </location>
</feature>
<dbReference type="Proteomes" id="UP001501637">
    <property type="component" value="Unassembled WGS sequence"/>
</dbReference>
<keyword evidence="2" id="KW-0472">Membrane</keyword>
<evidence type="ECO:0000256" key="2">
    <source>
        <dbReference type="SAM" id="Phobius"/>
    </source>
</evidence>
<dbReference type="EMBL" id="BAAAUG010000219">
    <property type="protein sequence ID" value="GAA3151422.1"/>
    <property type="molecule type" value="Genomic_DNA"/>
</dbReference>
<feature type="transmembrane region" description="Helical" evidence="2">
    <location>
        <begin position="29"/>
        <end position="46"/>
    </location>
</feature>
<evidence type="ECO:0000313" key="4">
    <source>
        <dbReference type="Proteomes" id="UP001501637"/>
    </source>
</evidence>